<reference evidence="3" key="2">
    <citation type="journal article" date="2023" name="IMA Fungus">
        <title>Comparative genomic study of the Penicillium genus elucidates a diverse pangenome and 15 lateral gene transfer events.</title>
        <authorList>
            <person name="Petersen C."/>
            <person name="Sorensen T."/>
            <person name="Nielsen M.R."/>
            <person name="Sondergaard T.E."/>
            <person name="Sorensen J.L."/>
            <person name="Fitzpatrick D.A."/>
            <person name="Frisvad J.C."/>
            <person name="Nielsen K.L."/>
        </authorList>
    </citation>
    <scope>NUCLEOTIDE SEQUENCE</scope>
    <source>
        <strain evidence="3">IBT 3081</strain>
    </source>
</reference>
<reference evidence="3" key="1">
    <citation type="submission" date="2022-12" db="EMBL/GenBank/DDBJ databases">
        <authorList>
            <person name="Petersen C."/>
        </authorList>
    </citation>
    <scope>NUCLEOTIDE SEQUENCE</scope>
    <source>
        <strain evidence="3">IBT 3081</strain>
    </source>
</reference>
<sequence>MQAASPSTMNTPAQYEDPPKYSPSEQFNYFIDEKANTPLILRPEQNEPGFAVASALSRGLQVPSRSRACTSGFEYPDELSHYGVSKEDWTQFTQVVCDKAKLSRQQWTTVVGKGLGVMAVGGLMVGLLGAIPAIFVAHLTRSRKEQRNLISAMAGARGEHLARHISQWNETVFQPRGILIRVDLPDEYLNDMKVMDIRTRGRSESSLRETRDKAALKARIVIIPLDGLASTKHSSSWDNRG</sequence>
<evidence type="ECO:0000313" key="3">
    <source>
        <dbReference type="EMBL" id="KAJ5384149.1"/>
    </source>
</evidence>
<feature type="compositionally biased region" description="Polar residues" evidence="1">
    <location>
        <begin position="1"/>
        <end position="13"/>
    </location>
</feature>
<dbReference type="AlphaFoldDB" id="A0A9W9SUP9"/>
<feature type="region of interest" description="Disordered" evidence="1">
    <location>
        <begin position="1"/>
        <end position="21"/>
    </location>
</feature>
<proteinExistence type="predicted"/>
<comment type="caution">
    <text evidence="3">The sequence shown here is derived from an EMBL/GenBank/DDBJ whole genome shotgun (WGS) entry which is preliminary data.</text>
</comment>
<dbReference type="EMBL" id="JAPZBT010000001">
    <property type="protein sequence ID" value="KAJ5384149.1"/>
    <property type="molecule type" value="Genomic_DNA"/>
</dbReference>
<dbReference type="OrthoDB" id="252020at2759"/>
<keyword evidence="4" id="KW-1185">Reference proteome</keyword>
<keyword evidence="2" id="KW-0812">Transmembrane</keyword>
<feature type="transmembrane region" description="Helical" evidence="2">
    <location>
        <begin position="115"/>
        <end position="137"/>
    </location>
</feature>
<evidence type="ECO:0000256" key="2">
    <source>
        <dbReference type="SAM" id="Phobius"/>
    </source>
</evidence>
<evidence type="ECO:0000256" key="1">
    <source>
        <dbReference type="SAM" id="MobiDB-lite"/>
    </source>
</evidence>
<organism evidence="3 4">
    <name type="scientific">Penicillium concentricum</name>
    <dbReference type="NCBI Taxonomy" id="293559"/>
    <lineage>
        <taxon>Eukaryota</taxon>
        <taxon>Fungi</taxon>
        <taxon>Dikarya</taxon>
        <taxon>Ascomycota</taxon>
        <taxon>Pezizomycotina</taxon>
        <taxon>Eurotiomycetes</taxon>
        <taxon>Eurotiomycetidae</taxon>
        <taxon>Eurotiales</taxon>
        <taxon>Aspergillaceae</taxon>
        <taxon>Penicillium</taxon>
    </lineage>
</organism>
<dbReference type="GeneID" id="81458973"/>
<evidence type="ECO:0000313" key="4">
    <source>
        <dbReference type="Proteomes" id="UP001147752"/>
    </source>
</evidence>
<dbReference type="Proteomes" id="UP001147752">
    <property type="component" value="Unassembled WGS sequence"/>
</dbReference>
<keyword evidence="2" id="KW-1133">Transmembrane helix</keyword>
<keyword evidence="2" id="KW-0472">Membrane</keyword>
<accession>A0A9W9SUP9</accession>
<protein>
    <submittedName>
        <fullName evidence="3">Uncharacterized protein</fullName>
    </submittedName>
</protein>
<name>A0A9W9SUP9_9EURO</name>
<gene>
    <name evidence="3" type="ORF">N7517_002060</name>
</gene>
<dbReference type="RefSeq" id="XP_056583925.1">
    <property type="nucleotide sequence ID" value="XM_056719790.1"/>
</dbReference>
<dbReference type="Pfam" id="PF15496">
    <property type="entry name" value="DUF4646"/>
    <property type="match status" value="1"/>
</dbReference>
<dbReference type="InterPro" id="IPR028018">
    <property type="entry name" value="DUF4646"/>
</dbReference>